<evidence type="ECO:0000259" key="9">
    <source>
        <dbReference type="PROSITE" id="PS50206"/>
    </source>
</evidence>
<evidence type="ECO:0000256" key="2">
    <source>
        <dbReference type="ARBA" id="ARBA00009085"/>
    </source>
</evidence>
<feature type="compositionally biased region" description="Pro residues" evidence="8">
    <location>
        <begin position="822"/>
        <end position="831"/>
    </location>
</feature>
<evidence type="ECO:0000259" key="10">
    <source>
        <dbReference type="PROSITE" id="PS50235"/>
    </source>
</evidence>
<feature type="compositionally biased region" description="Low complexity" evidence="8">
    <location>
        <begin position="130"/>
        <end position="140"/>
    </location>
</feature>
<evidence type="ECO:0000313" key="12">
    <source>
        <dbReference type="Proteomes" id="UP000237144"/>
    </source>
</evidence>
<dbReference type="EMBL" id="PJQD01000021">
    <property type="protein sequence ID" value="POY74836.1"/>
    <property type="molecule type" value="Genomic_DNA"/>
</dbReference>
<dbReference type="Proteomes" id="UP000237144">
    <property type="component" value="Unassembled WGS sequence"/>
</dbReference>
<feature type="region of interest" description="Disordered" evidence="8">
    <location>
        <begin position="631"/>
        <end position="745"/>
    </location>
</feature>
<comment type="similarity">
    <text evidence="2">Belongs to the peptidase C19 family.</text>
</comment>
<feature type="region of interest" description="Disordered" evidence="8">
    <location>
        <begin position="272"/>
        <end position="386"/>
    </location>
</feature>
<evidence type="ECO:0000256" key="3">
    <source>
        <dbReference type="ARBA" id="ARBA00012759"/>
    </source>
</evidence>
<dbReference type="InterPro" id="IPR050185">
    <property type="entry name" value="Ub_carboxyl-term_hydrolase"/>
</dbReference>
<dbReference type="PROSITE" id="PS50235">
    <property type="entry name" value="USP_3"/>
    <property type="match status" value="1"/>
</dbReference>
<dbReference type="GO" id="GO:0006508">
    <property type="term" value="P:proteolysis"/>
    <property type="evidence" value="ECO:0007669"/>
    <property type="project" value="UniProtKB-KW"/>
</dbReference>
<feature type="domain" description="USP" evidence="10">
    <location>
        <begin position="867"/>
        <end position="1219"/>
    </location>
</feature>
<dbReference type="EC" id="3.4.19.12" evidence="3"/>
<keyword evidence="4" id="KW-0645">Protease</keyword>
<dbReference type="Gene3D" id="1.20.58.80">
    <property type="entry name" value="Phosphotransferase system, lactose/cellobiose-type IIA subunit"/>
    <property type="match status" value="1"/>
</dbReference>
<evidence type="ECO:0000256" key="8">
    <source>
        <dbReference type="SAM" id="MobiDB-lite"/>
    </source>
</evidence>
<feature type="compositionally biased region" description="Low complexity" evidence="8">
    <location>
        <begin position="432"/>
        <end position="449"/>
    </location>
</feature>
<dbReference type="InterPro" id="IPR036873">
    <property type="entry name" value="Rhodanese-like_dom_sf"/>
</dbReference>
<feature type="compositionally biased region" description="Basic and acidic residues" evidence="8">
    <location>
        <begin position="631"/>
        <end position="644"/>
    </location>
</feature>
<keyword evidence="6" id="KW-0378">Hydrolase</keyword>
<dbReference type="PANTHER" id="PTHR21646:SF95">
    <property type="entry name" value="UBIQUITIN CARBOXYL-TERMINAL HYDROLASE 4-RELATED"/>
    <property type="match status" value="1"/>
</dbReference>
<dbReference type="PROSITE" id="PS50206">
    <property type="entry name" value="RHODANESE_3"/>
    <property type="match status" value="1"/>
</dbReference>
<sequence>MSGTTRLDELRRQSQAKLANFRPSEYSLRSWITTARVAFETAERHWKQGRTDNDVRKVEEAFLEYKRAAGILHIIMNHPGYQQMVSAKTPEYHSFVDLRRAATEAREPNDAVVRWLEQHEPAGTPRTNGTSSAASPPSTSRGLPPQLATRPAAIPAGPDENAVLPDDLARRKDGRPPSVRTIWCNVRVLRCERLSRGCLTTFLAETAAKSAASELLSQPAPIRHACIAVLEPAGPDDAVERSGSAPPILPYSQVQEPAKVWEESALQFRPEGGAPIEQREPGVSDRGPAGGVDVGPIRSRTSEDSAGGSRFADAFPSLDDFEKRIDPSDLGNLPSGRSRSSTTSSSLFQLPSVPTSDPSSASSNGGVAAPTKTARKPPPYPPKPQHLDEQAFRREQQERADKMAKLAAGLGNVDLSSSAPPGRNGLPSALVPGRRPSTSTQSTSPTRTTAPLPLPSAPQKNLKIPFAAEVRPLELWQYIQTSKAETGQGPRVLLLDVRGRDEYERGRVRGESVCIEPIILRNGIRSAEIEDALSLSPLQEATLFAARHRFDIVVIYDRASASLPTTAPTSTSPDAQRVLWNLLNAVYEREFSKHLARQPILLRGGWEAWEKQVGARGCVGTGVGDLVETERTAREEADRTEAKKANRRATVVSQPGESGRMLNGHTSMTPRPASPYQPSPVTASIMSPRLTMPPVAAQRDGPAPDYDPFSAGSTSPASLRRPSYPQPQLNGYGYGQAGPSASTSRASAYNSDLYNAGSSNMAAYVNGDAAARASSAEYARPAIDYPQLHSRPPPPPPVSDTTRPPPRTSSYDAVPNATALTRPPPARPAPPRLGSSFSSMQPAQYSAAHSNFPTSLLSFDEGVIGLSGLKNLGNTCYMNSTIQCLSAAVPFARYFTGGVYRKDINVVNPLGTKGALANAVAELIRMLWAQQYHFLSPVTFREAICRVAPQFRGSEQHDAQEFLGFLLDGLHEDCNYVVHKPPPIEMTPEREHDLETLPAQLMSEREWQIYKMRNDSFIVQCFQGQFRNQMRCLTCHKTSTTYNTFMPLSVPIPGGRGIGKVSLMACLETFVRDEILDRDDAWHCPQCKKDRKSVKKLSLSKLPPILVIHLKRFSFHGPFSDKLETQVQYPLTGLDLTAFVPPPLYDKRGQPIGGGPPNGYVYDLFGVTNHYGNLSSGHYTAFVRSGRDWFNIGDSKVTPCNPKVVESAKSAYILYYTLRST</sequence>
<dbReference type="InterPro" id="IPR038765">
    <property type="entry name" value="Papain-like_cys_pep_sf"/>
</dbReference>
<dbReference type="Gene3D" id="3.90.70.10">
    <property type="entry name" value="Cysteine proteinases"/>
    <property type="match status" value="1"/>
</dbReference>
<dbReference type="OrthoDB" id="292964at2759"/>
<dbReference type="InterPro" id="IPR001394">
    <property type="entry name" value="Peptidase_C19_UCH"/>
</dbReference>
<evidence type="ECO:0000256" key="6">
    <source>
        <dbReference type="ARBA" id="ARBA00022801"/>
    </source>
</evidence>
<name>A0A2S5BDI0_9BASI</name>
<evidence type="ECO:0000256" key="7">
    <source>
        <dbReference type="ARBA" id="ARBA00022807"/>
    </source>
</evidence>
<dbReference type="InterPro" id="IPR001763">
    <property type="entry name" value="Rhodanese-like_dom"/>
</dbReference>
<dbReference type="InterPro" id="IPR018200">
    <property type="entry name" value="USP_CS"/>
</dbReference>
<feature type="region of interest" description="Disordered" evidence="8">
    <location>
        <begin position="785"/>
        <end position="840"/>
    </location>
</feature>
<dbReference type="GO" id="GO:0004843">
    <property type="term" value="F:cysteine-type deubiquitinase activity"/>
    <property type="evidence" value="ECO:0007669"/>
    <property type="project" value="UniProtKB-EC"/>
</dbReference>
<dbReference type="GO" id="GO:0016579">
    <property type="term" value="P:protein deubiquitination"/>
    <property type="evidence" value="ECO:0007669"/>
    <property type="project" value="InterPro"/>
</dbReference>
<dbReference type="SUPFAM" id="SSF54001">
    <property type="entry name" value="Cysteine proteinases"/>
    <property type="match status" value="1"/>
</dbReference>
<gene>
    <name evidence="11" type="ORF">BMF94_2109</name>
</gene>
<reference evidence="11 12" key="1">
    <citation type="journal article" date="2018" name="Front. Microbiol.">
        <title>Prospects for Fungal Bioremediation of Acidic Radioactive Waste Sites: Characterization and Genome Sequence of Rhodotorula taiwanensis MD1149.</title>
        <authorList>
            <person name="Tkavc R."/>
            <person name="Matrosova V.Y."/>
            <person name="Grichenko O.E."/>
            <person name="Gostincar C."/>
            <person name="Volpe R.P."/>
            <person name="Klimenkova P."/>
            <person name="Gaidamakova E.K."/>
            <person name="Zhou C.E."/>
            <person name="Stewart B.J."/>
            <person name="Lyman M.G."/>
            <person name="Malfatti S.A."/>
            <person name="Rubinfeld B."/>
            <person name="Courtot M."/>
            <person name="Singh J."/>
            <person name="Dalgard C.L."/>
            <person name="Hamilton T."/>
            <person name="Frey K.G."/>
            <person name="Gunde-Cimerman N."/>
            <person name="Dugan L."/>
            <person name="Daly M.J."/>
        </authorList>
    </citation>
    <scope>NUCLEOTIDE SEQUENCE [LARGE SCALE GENOMIC DNA]</scope>
    <source>
        <strain evidence="11 12">MD1149</strain>
    </source>
</reference>
<dbReference type="SMART" id="SM00450">
    <property type="entry name" value="RHOD"/>
    <property type="match status" value="1"/>
</dbReference>
<feature type="compositionally biased region" description="Low complexity" evidence="8">
    <location>
        <begin position="335"/>
        <end position="372"/>
    </location>
</feature>
<protein>
    <recommendedName>
        <fullName evidence="3">ubiquitinyl hydrolase 1</fullName>
        <ecNumber evidence="3">3.4.19.12</ecNumber>
    </recommendedName>
</protein>
<evidence type="ECO:0000256" key="1">
    <source>
        <dbReference type="ARBA" id="ARBA00000707"/>
    </source>
</evidence>
<dbReference type="InterPro" id="IPR028889">
    <property type="entry name" value="USP"/>
</dbReference>
<dbReference type="PANTHER" id="PTHR21646">
    <property type="entry name" value="UBIQUITIN CARBOXYL-TERMINAL HYDROLASE"/>
    <property type="match status" value="1"/>
</dbReference>
<accession>A0A2S5BDI0</accession>
<proteinExistence type="inferred from homology"/>
<dbReference type="PROSITE" id="PS00972">
    <property type="entry name" value="USP_1"/>
    <property type="match status" value="1"/>
</dbReference>
<evidence type="ECO:0000256" key="4">
    <source>
        <dbReference type="ARBA" id="ARBA00022670"/>
    </source>
</evidence>
<keyword evidence="7" id="KW-0788">Thiol protease</keyword>
<dbReference type="PROSITE" id="PS00973">
    <property type="entry name" value="USP_2"/>
    <property type="match status" value="1"/>
</dbReference>
<feature type="region of interest" description="Disordered" evidence="8">
    <location>
        <begin position="120"/>
        <end position="176"/>
    </location>
</feature>
<organism evidence="11 12">
    <name type="scientific">Rhodotorula taiwanensis</name>
    <dbReference type="NCBI Taxonomy" id="741276"/>
    <lineage>
        <taxon>Eukaryota</taxon>
        <taxon>Fungi</taxon>
        <taxon>Dikarya</taxon>
        <taxon>Basidiomycota</taxon>
        <taxon>Pucciniomycotina</taxon>
        <taxon>Microbotryomycetes</taxon>
        <taxon>Sporidiobolales</taxon>
        <taxon>Sporidiobolaceae</taxon>
        <taxon>Rhodotorula</taxon>
    </lineage>
</organism>
<dbReference type="AlphaFoldDB" id="A0A2S5BDI0"/>
<dbReference type="Pfam" id="PF00443">
    <property type="entry name" value="UCH"/>
    <property type="match status" value="1"/>
</dbReference>
<dbReference type="CDD" id="cd02674">
    <property type="entry name" value="Peptidase_C19R"/>
    <property type="match status" value="1"/>
</dbReference>
<evidence type="ECO:0000313" key="11">
    <source>
        <dbReference type="EMBL" id="POY74836.1"/>
    </source>
</evidence>
<keyword evidence="12" id="KW-1185">Reference proteome</keyword>
<evidence type="ECO:0000256" key="5">
    <source>
        <dbReference type="ARBA" id="ARBA00022786"/>
    </source>
</evidence>
<dbReference type="Gene3D" id="3.40.250.10">
    <property type="entry name" value="Rhodanese-like domain"/>
    <property type="match status" value="1"/>
</dbReference>
<feature type="compositionally biased region" description="Pro residues" evidence="8">
    <location>
        <begin position="791"/>
        <end position="807"/>
    </location>
</feature>
<dbReference type="SUPFAM" id="SSF52821">
    <property type="entry name" value="Rhodanese/Cell cycle control phosphatase"/>
    <property type="match status" value="1"/>
</dbReference>
<comment type="catalytic activity">
    <reaction evidence="1">
        <text>Thiol-dependent hydrolysis of ester, thioester, amide, peptide and isopeptide bonds formed by the C-terminal Gly of ubiquitin (a 76-residue protein attached to proteins as an intracellular targeting signal).</text>
        <dbReference type="EC" id="3.4.19.12"/>
    </reaction>
</comment>
<feature type="domain" description="Rhodanese" evidence="9">
    <location>
        <begin position="488"/>
        <end position="614"/>
    </location>
</feature>
<dbReference type="STRING" id="741276.A0A2S5BDI0"/>
<comment type="caution">
    <text evidence="11">The sequence shown here is derived from an EMBL/GenBank/DDBJ whole genome shotgun (WGS) entry which is preliminary data.</text>
</comment>
<feature type="region of interest" description="Disordered" evidence="8">
    <location>
        <begin position="412"/>
        <end position="458"/>
    </location>
</feature>
<keyword evidence="5" id="KW-0833">Ubl conjugation pathway</keyword>